<proteinExistence type="predicted"/>
<dbReference type="InterPro" id="IPR039261">
    <property type="entry name" value="FNR_nucleotide-bd"/>
</dbReference>
<organism evidence="2 3">
    <name type="scientific">Nocardioides hankookensis</name>
    <dbReference type="NCBI Taxonomy" id="443157"/>
    <lineage>
        <taxon>Bacteria</taxon>
        <taxon>Bacillati</taxon>
        <taxon>Actinomycetota</taxon>
        <taxon>Actinomycetes</taxon>
        <taxon>Propionibacteriales</taxon>
        <taxon>Nocardioidaceae</taxon>
        <taxon>Nocardioides</taxon>
    </lineage>
</organism>
<comment type="caution">
    <text evidence="2">The sequence shown here is derived from an EMBL/GenBank/DDBJ whole genome shotgun (WGS) entry which is preliminary data.</text>
</comment>
<dbReference type="InterPro" id="IPR007037">
    <property type="entry name" value="SIP_rossman_dom"/>
</dbReference>
<dbReference type="InterPro" id="IPR017938">
    <property type="entry name" value="Riboflavin_synthase-like_b-brl"/>
</dbReference>
<accession>A0ABW1LF64</accession>
<keyword evidence="3" id="KW-1185">Reference proteome</keyword>
<dbReference type="Pfam" id="PF04954">
    <property type="entry name" value="SIP"/>
    <property type="match status" value="1"/>
</dbReference>
<reference evidence="3" key="1">
    <citation type="journal article" date="2019" name="Int. J. Syst. Evol. Microbiol.">
        <title>The Global Catalogue of Microorganisms (GCM) 10K type strain sequencing project: providing services to taxonomists for standard genome sequencing and annotation.</title>
        <authorList>
            <consortium name="The Broad Institute Genomics Platform"/>
            <consortium name="The Broad Institute Genome Sequencing Center for Infectious Disease"/>
            <person name="Wu L."/>
            <person name="Ma J."/>
        </authorList>
    </citation>
    <scope>NUCLEOTIDE SEQUENCE [LARGE SCALE GENOMIC DNA]</scope>
    <source>
        <strain evidence="3">CCUG 54522</strain>
    </source>
</reference>
<dbReference type="PROSITE" id="PS51384">
    <property type="entry name" value="FAD_FR"/>
    <property type="match status" value="1"/>
</dbReference>
<protein>
    <submittedName>
        <fullName evidence="2">Siderophore-interacting protein</fullName>
    </submittedName>
</protein>
<dbReference type="SUPFAM" id="SSF63380">
    <property type="entry name" value="Riboflavin synthase domain-like"/>
    <property type="match status" value="1"/>
</dbReference>
<dbReference type="PANTHER" id="PTHR30157">
    <property type="entry name" value="FERRIC REDUCTASE, NADPH-DEPENDENT"/>
    <property type="match status" value="1"/>
</dbReference>
<dbReference type="Gene3D" id="3.40.50.80">
    <property type="entry name" value="Nucleotide-binding domain of ferredoxin-NADP reductase (FNR) module"/>
    <property type="match status" value="1"/>
</dbReference>
<dbReference type="CDD" id="cd06193">
    <property type="entry name" value="siderophore_interacting"/>
    <property type="match status" value="1"/>
</dbReference>
<gene>
    <name evidence="2" type="ORF">ACFPYL_05930</name>
</gene>
<dbReference type="InterPro" id="IPR039374">
    <property type="entry name" value="SIP_fam"/>
</dbReference>
<dbReference type="Gene3D" id="2.40.30.10">
    <property type="entry name" value="Translation factors"/>
    <property type="match status" value="1"/>
</dbReference>
<sequence length="316" mass="34204">MTTTQQPLPMILDEVEVVRVDRLSPAFVRAELGGACLAEYGVDGPSYDQRIKLVFPGVPGGPAPSFEGADDSWYDTWLKRPAEERGHMRTYTIRDVRGEGADTRLVVDIVVHPDDHGEPGPGCAWAARAAVGDRLVVIAPRRGQFYGGIEFEPGTARRLLLVGDETAVPAVCAILGQLRHDAVGAAFLEVPTAADILTVQHPEGVEVVWLARDEDDHGARLHQAVLDHLGVGGAPVEEVEEVDPDLWETPTYSSSGEDVDAATSVVGHDLDDVYAWIAGESAVVTGLRRVLVKDLGVDRRQVAFMGYWRRGVAMQS</sequence>
<dbReference type="PANTHER" id="PTHR30157:SF0">
    <property type="entry name" value="NADPH-DEPENDENT FERRIC-CHELATE REDUCTASE"/>
    <property type="match status" value="1"/>
</dbReference>
<dbReference type="Pfam" id="PF08021">
    <property type="entry name" value="FAD_binding_9"/>
    <property type="match status" value="1"/>
</dbReference>
<dbReference type="Proteomes" id="UP001596135">
    <property type="component" value="Unassembled WGS sequence"/>
</dbReference>
<name>A0ABW1LF64_9ACTN</name>
<dbReference type="RefSeq" id="WP_379151613.1">
    <property type="nucleotide sequence ID" value="NZ_JBHSRJ010000003.1"/>
</dbReference>
<dbReference type="EMBL" id="JBHSRJ010000003">
    <property type="protein sequence ID" value="MFC6042601.1"/>
    <property type="molecule type" value="Genomic_DNA"/>
</dbReference>
<evidence type="ECO:0000313" key="3">
    <source>
        <dbReference type="Proteomes" id="UP001596135"/>
    </source>
</evidence>
<feature type="domain" description="FAD-binding FR-type" evidence="1">
    <location>
        <begin position="10"/>
        <end position="148"/>
    </location>
</feature>
<evidence type="ECO:0000259" key="1">
    <source>
        <dbReference type="PROSITE" id="PS51384"/>
    </source>
</evidence>
<dbReference type="InterPro" id="IPR017927">
    <property type="entry name" value="FAD-bd_FR_type"/>
</dbReference>
<evidence type="ECO:0000313" key="2">
    <source>
        <dbReference type="EMBL" id="MFC6042601.1"/>
    </source>
</evidence>
<dbReference type="InterPro" id="IPR013113">
    <property type="entry name" value="SIP_FAD-bd"/>
</dbReference>